<evidence type="ECO:0000313" key="2">
    <source>
        <dbReference type="EMBL" id="OLQ77509.1"/>
    </source>
</evidence>
<protein>
    <submittedName>
        <fullName evidence="2">Acriflavin resistance protein</fullName>
    </submittedName>
</protein>
<dbReference type="STRING" id="1903952.BIT28_02430"/>
<dbReference type="PANTHER" id="PTHR30469">
    <property type="entry name" value="MULTIDRUG RESISTANCE PROTEIN MDTA"/>
    <property type="match status" value="1"/>
</dbReference>
<dbReference type="Gene3D" id="2.40.30.170">
    <property type="match status" value="1"/>
</dbReference>
<accession>A0A1Q9GS92</accession>
<dbReference type="Gene3D" id="2.40.50.100">
    <property type="match status" value="1"/>
</dbReference>
<reference evidence="2 3" key="1">
    <citation type="submission" date="2016-09" db="EMBL/GenBank/DDBJ databases">
        <title>Photobacterium proteolyticum sp. nov. a protease producing bacterium isolated from ocean sediments of Laizhou Bay.</title>
        <authorList>
            <person name="Li Y."/>
        </authorList>
    </citation>
    <scope>NUCLEOTIDE SEQUENCE [LARGE SCALE GENOMIC DNA]</scope>
    <source>
        <strain evidence="2 3">13-12</strain>
    </source>
</reference>
<name>A0A1Q9GS92_9GAMM</name>
<dbReference type="RefSeq" id="WP_075763567.1">
    <property type="nucleotide sequence ID" value="NZ_MJIL01000065.1"/>
</dbReference>
<evidence type="ECO:0000256" key="1">
    <source>
        <dbReference type="SAM" id="Coils"/>
    </source>
</evidence>
<keyword evidence="3" id="KW-1185">Reference proteome</keyword>
<dbReference type="Gene3D" id="1.10.287.470">
    <property type="entry name" value="Helix hairpin bin"/>
    <property type="match status" value="1"/>
</dbReference>
<organism evidence="2 3">
    <name type="scientific">Photobacterium proteolyticum</name>
    <dbReference type="NCBI Taxonomy" id="1903952"/>
    <lineage>
        <taxon>Bacteria</taxon>
        <taxon>Pseudomonadati</taxon>
        <taxon>Pseudomonadota</taxon>
        <taxon>Gammaproteobacteria</taxon>
        <taxon>Vibrionales</taxon>
        <taxon>Vibrionaceae</taxon>
        <taxon>Photobacterium</taxon>
    </lineage>
</organism>
<dbReference type="PANTHER" id="PTHR30469:SF12">
    <property type="entry name" value="MULTIDRUG RESISTANCE PROTEIN MDTA"/>
    <property type="match status" value="1"/>
</dbReference>
<dbReference type="EMBL" id="MJIL01000065">
    <property type="protein sequence ID" value="OLQ77509.1"/>
    <property type="molecule type" value="Genomic_DNA"/>
</dbReference>
<dbReference type="GO" id="GO:0015562">
    <property type="term" value="F:efflux transmembrane transporter activity"/>
    <property type="evidence" value="ECO:0007669"/>
    <property type="project" value="TreeGrafter"/>
</dbReference>
<dbReference type="AlphaFoldDB" id="A0A1Q9GS92"/>
<dbReference type="GO" id="GO:1990281">
    <property type="term" value="C:efflux pump complex"/>
    <property type="evidence" value="ECO:0007669"/>
    <property type="project" value="TreeGrafter"/>
</dbReference>
<dbReference type="OrthoDB" id="5645220at2"/>
<proteinExistence type="predicted"/>
<sequence>MKLNRKLLILPAILVGVAVLALAINLRSTPAVKPVLNKARPVDVISLQQLPLAPVVTGFGRVKPKVEWQAIAEVSGKVVYRHPGLEKGRVLDAGTTLLKIDPLDYELRLAQAEADVSSSQAQLAKLAQEEQNLKTTLKIEKNRLAISQKELTRKKELRGKGLTSQSAVDLELQNTLASQKVVQDIENQLIVLPNERKVTVAQLEVNQSRVAEARRSLEKTVITLPVDARISSVDIEQDQVVNAQQSMVIAHGIDTVEIDAQVALHDMQVLASSLTQYTAHADGRPRADQLDLTASIQLSSGSFQQQWPAKVTRISDTVSANQATVGVILEVDQDYSQLSPEDAPPLVNGMFVEARLSGQDNAHWVIPERALHGDKIYLVAENNTLQIQSVTVLFRRAGKVAIAGELSSRQQLVVNDLLPAVSGMALQVVTRNGLAVTEASQQDNDGASQKDEEPAL</sequence>
<evidence type="ECO:0000313" key="3">
    <source>
        <dbReference type="Proteomes" id="UP000186905"/>
    </source>
</evidence>
<feature type="coiled-coil region" evidence="1">
    <location>
        <begin position="109"/>
        <end position="143"/>
    </location>
</feature>
<keyword evidence="1" id="KW-0175">Coiled coil</keyword>
<dbReference type="Proteomes" id="UP000186905">
    <property type="component" value="Unassembled WGS sequence"/>
</dbReference>
<gene>
    <name evidence="2" type="ORF">BIT28_02430</name>
</gene>
<comment type="caution">
    <text evidence="2">The sequence shown here is derived from an EMBL/GenBank/DDBJ whole genome shotgun (WGS) entry which is preliminary data.</text>
</comment>
<dbReference type="SUPFAM" id="SSF111369">
    <property type="entry name" value="HlyD-like secretion proteins"/>
    <property type="match status" value="1"/>
</dbReference>
<dbReference type="Gene3D" id="2.40.420.20">
    <property type="match status" value="1"/>
</dbReference>